<accession>A0A1I2HGP2</accession>
<dbReference type="PANTHER" id="PTHR33745:SF3">
    <property type="entry name" value="RSBT CO-ANTAGONIST PROTEIN RSBRC"/>
    <property type="match status" value="1"/>
</dbReference>
<evidence type="ECO:0000259" key="3">
    <source>
        <dbReference type="PROSITE" id="PS50801"/>
    </source>
</evidence>
<feature type="coiled-coil region" evidence="2">
    <location>
        <begin position="138"/>
        <end position="175"/>
    </location>
</feature>
<keyword evidence="2" id="KW-0175">Coiled coil</keyword>
<dbReference type="Proteomes" id="UP000199400">
    <property type="component" value="Unassembled WGS sequence"/>
</dbReference>
<dbReference type="SMART" id="SM00091">
    <property type="entry name" value="PAS"/>
    <property type="match status" value="1"/>
</dbReference>
<evidence type="ECO:0000313" key="5">
    <source>
        <dbReference type="Proteomes" id="UP000199400"/>
    </source>
</evidence>
<reference evidence="5" key="1">
    <citation type="submission" date="2016-10" db="EMBL/GenBank/DDBJ databases">
        <authorList>
            <person name="Varghese N."/>
            <person name="Submissions S."/>
        </authorList>
    </citation>
    <scope>NUCLEOTIDE SEQUENCE [LARGE SCALE GENOMIC DNA]</scope>
    <source>
        <strain evidence="5">ATCC 25963</strain>
    </source>
</reference>
<dbReference type="AlphaFoldDB" id="A0A1I2HGP2"/>
<dbReference type="SUPFAM" id="SSF55785">
    <property type="entry name" value="PYP-like sensor domain (PAS domain)"/>
    <property type="match status" value="1"/>
</dbReference>
<name>A0A1I2HGP2_9BACT</name>
<keyword evidence="5" id="KW-1185">Reference proteome</keyword>
<dbReference type="InterPro" id="IPR035965">
    <property type="entry name" value="PAS-like_dom_sf"/>
</dbReference>
<dbReference type="InterPro" id="IPR000014">
    <property type="entry name" value="PAS"/>
</dbReference>
<protein>
    <submittedName>
        <fullName evidence="4">Anti-anti-sigma regulatory factor (Antagonist of anti-sigma factor)</fullName>
    </submittedName>
</protein>
<gene>
    <name evidence="4" type="ORF">SAMN02745121_07983</name>
</gene>
<proteinExistence type="predicted"/>
<dbReference type="CDD" id="cd07041">
    <property type="entry name" value="STAS_RsbR_RsbS_like"/>
    <property type="match status" value="1"/>
</dbReference>
<organism evidence="4 5">
    <name type="scientific">Nannocystis exedens</name>
    <dbReference type="NCBI Taxonomy" id="54"/>
    <lineage>
        <taxon>Bacteria</taxon>
        <taxon>Pseudomonadati</taxon>
        <taxon>Myxococcota</taxon>
        <taxon>Polyangia</taxon>
        <taxon>Nannocystales</taxon>
        <taxon>Nannocystaceae</taxon>
        <taxon>Nannocystis</taxon>
    </lineage>
</organism>
<evidence type="ECO:0000313" key="4">
    <source>
        <dbReference type="EMBL" id="SFF29435.1"/>
    </source>
</evidence>
<keyword evidence="1" id="KW-0597">Phosphoprotein</keyword>
<dbReference type="STRING" id="54.SAMN02745121_07983"/>
<dbReference type="PROSITE" id="PS50801">
    <property type="entry name" value="STAS"/>
    <property type="match status" value="1"/>
</dbReference>
<dbReference type="PANTHER" id="PTHR33745">
    <property type="entry name" value="RSBT ANTAGONIST PROTEIN RSBS-RELATED"/>
    <property type="match status" value="1"/>
</dbReference>
<evidence type="ECO:0000256" key="2">
    <source>
        <dbReference type="SAM" id="Coils"/>
    </source>
</evidence>
<feature type="domain" description="STAS" evidence="3">
    <location>
        <begin position="190"/>
        <end position="301"/>
    </location>
</feature>
<sequence>MCSDERERMTSNEKGVDLQQLFPQAALDAVPQPMWIYGRDGVAAGCNITAEKFWRLPREHIVGKYNAFEHAETPDGASLRELVRAVRAALDAGSVEVCEPVLIDLGALDVTTQASKERAYIENTIFPLRDRDGAIHFAAVLQRNVTELVEKRQEVEQATARIAAQSELIAALEAAQHALVEQRQTIEELSTPIIEVSQGVLALPILGSVDEARAGEMMHKLLEQIAHSKAQFAILDLTGVQSVDIATAEHLARIMKAAGLLGALGILSGVSPAVADALTSIEVDMTRFITCRNLSDALTYTKRSRRPGPAGAPIPGRR</sequence>
<dbReference type="InterPro" id="IPR051932">
    <property type="entry name" value="Bact_StressResp_Reg"/>
</dbReference>
<dbReference type="Pfam" id="PF01740">
    <property type="entry name" value="STAS"/>
    <property type="match status" value="1"/>
</dbReference>
<evidence type="ECO:0000256" key="1">
    <source>
        <dbReference type="ARBA" id="ARBA00022553"/>
    </source>
</evidence>
<dbReference type="Gene3D" id="3.30.450.20">
    <property type="entry name" value="PAS domain"/>
    <property type="match status" value="1"/>
</dbReference>
<dbReference type="InterPro" id="IPR036513">
    <property type="entry name" value="STAS_dom_sf"/>
</dbReference>
<dbReference type="SUPFAM" id="SSF52091">
    <property type="entry name" value="SpoIIaa-like"/>
    <property type="match status" value="1"/>
</dbReference>
<dbReference type="InterPro" id="IPR013656">
    <property type="entry name" value="PAS_4"/>
</dbReference>
<dbReference type="EMBL" id="FOMX01000043">
    <property type="protein sequence ID" value="SFF29435.1"/>
    <property type="molecule type" value="Genomic_DNA"/>
</dbReference>
<dbReference type="Pfam" id="PF08448">
    <property type="entry name" value="PAS_4"/>
    <property type="match status" value="1"/>
</dbReference>
<dbReference type="InterPro" id="IPR002645">
    <property type="entry name" value="STAS_dom"/>
</dbReference>
<dbReference type="Gene3D" id="3.30.750.24">
    <property type="entry name" value="STAS domain"/>
    <property type="match status" value="1"/>
</dbReference>